<dbReference type="EMBL" id="JBHTBH010000001">
    <property type="protein sequence ID" value="MFC7326826.1"/>
    <property type="molecule type" value="Genomic_DNA"/>
</dbReference>
<evidence type="ECO:0000313" key="1">
    <source>
        <dbReference type="EMBL" id="MFC7326826.1"/>
    </source>
</evidence>
<sequence length="300" mass="31783">MSSATLSPVSLAQVRDTWQAVERVHTLVYFAPEPTAEYQALGVATYQDGYFASRSAPLGTVAADVVIAAFYSFSPELVRASVPRVWETVSPAAITAARLRGADAALRAVAPTDLLRSPGIAEAAELARRAALSAIEQPHGRPLFAAHATLDWPDEPHLVLWHAQTLLREFRGDGHLAALLTAGLDPVESLVSYAAAGRADAHRLRTSRGWPAEAWAAAVDRLRDRGQVTGGDDGRPVELTELGRRTRAEIEEHTDRLAAPAYASLGAEGCARLARLAAPLAQAVTDSGILPGTARPAPTG</sequence>
<dbReference type="Gene3D" id="1.10.10.10">
    <property type="entry name" value="Winged helix-like DNA-binding domain superfamily/Winged helix DNA-binding domain"/>
    <property type="match status" value="1"/>
</dbReference>
<comment type="caution">
    <text evidence="1">The sequence shown here is derived from an EMBL/GenBank/DDBJ whole genome shotgun (WGS) entry which is preliminary data.</text>
</comment>
<organism evidence="1 2">
    <name type="scientific">Marinactinospora rubrisoli</name>
    <dbReference type="NCBI Taxonomy" id="2715399"/>
    <lineage>
        <taxon>Bacteria</taxon>
        <taxon>Bacillati</taxon>
        <taxon>Actinomycetota</taxon>
        <taxon>Actinomycetes</taxon>
        <taxon>Streptosporangiales</taxon>
        <taxon>Nocardiopsidaceae</taxon>
        <taxon>Marinactinospora</taxon>
    </lineage>
</organism>
<dbReference type="RefSeq" id="WP_379868748.1">
    <property type="nucleotide sequence ID" value="NZ_JBHTBH010000001.1"/>
</dbReference>
<proteinExistence type="predicted"/>
<dbReference type="InterPro" id="IPR036388">
    <property type="entry name" value="WH-like_DNA-bd_sf"/>
</dbReference>
<dbReference type="InterPro" id="IPR054058">
    <property type="entry name" value="HTH_67"/>
</dbReference>
<keyword evidence="2" id="KW-1185">Reference proteome</keyword>
<reference evidence="2" key="1">
    <citation type="journal article" date="2019" name="Int. J. Syst. Evol. Microbiol.">
        <title>The Global Catalogue of Microorganisms (GCM) 10K type strain sequencing project: providing services to taxonomists for standard genome sequencing and annotation.</title>
        <authorList>
            <consortium name="The Broad Institute Genomics Platform"/>
            <consortium name="The Broad Institute Genome Sequencing Center for Infectious Disease"/>
            <person name="Wu L."/>
            <person name="Ma J."/>
        </authorList>
    </citation>
    <scope>NUCLEOTIDE SEQUENCE [LARGE SCALE GENOMIC DNA]</scope>
    <source>
        <strain evidence="2">CGMCC 4.7382</strain>
    </source>
</reference>
<protein>
    <recommendedName>
        <fullName evidence="3">SalK</fullName>
    </recommendedName>
</protein>
<evidence type="ECO:0008006" key="3">
    <source>
        <dbReference type="Google" id="ProtNLM"/>
    </source>
</evidence>
<dbReference type="Proteomes" id="UP001596540">
    <property type="component" value="Unassembled WGS sequence"/>
</dbReference>
<name>A0ABW2KC34_9ACTN</name>
<dbReference type="Pfam" id="PF21863">
    <property type="entry name" value="HTH_67"/>
    <property type="match status" value="1"/>
</dbReference>
<gene>
    <name evidence="1" type="ORF">ACFQRF_03640</name>
</gene>
<accession>A0ABW2KC34</accession>
<evidence type="ECO:0000313" key="2">
    <source>
        <dbReference type="Proteomes" id="UP001596540"/>
    </source>
</evidence>
<dbReference type="NCBIfam" id="NF047719">
    <property type="entry name" value="SCO6745_fam_HTH"/>
    <property type="match status" value="1"/>
</dbReference>